<evidence type="ECO:0000313" key="2">
    <source>
        <dbReference type="EMBL" id="ANQ08516.1"/>
    </source>
</evidence>
<accession>A0A1B1E0F8</accession>
<protein>
    <submittedName>
        <fullName evidence="2">KIR-like protein</fullName>
    </submittedName>
</protein>
<feature type="region of interest" description="Disordered" evidence="1">
    <location>
        <begin position="282"/>
        <end position="350"/>
    </location>
</feature>
<dbReference type="Proteomes" id="UP000092716">
    <property type="component" value="Chromosome 10"/>
</dbReference>
<reference evidence="3" key="1">
    <citation type="submission" date="2016-06" db="EMBL/GenBank/DDBJ databases">
        <title>First high quality genome sequence of Plasmodium coatneyi using continuous long reads from single molecule, real-time sequencing.</title>
        <authorList>
            <person name="Chien J.-T."/>
            <person name="Pakala S.B."/>
            <person name="Geraldo J.A."/>
            <person name="Lapp S.A."/>
            <person name="Barnwell J.W."/>
            <person name="Kissinger J.C."/>
            <person name="Galinski M.R."/>
            <person name="Humphrey J.C."/>
        </authorList>
    </citation>
    <scope>NUCLEOTIDE SEQUENCE [LARGE SCALE GENOMIC DNA]</scope>
    <source>
        <strain evidence="3">Hackeri</strain>
    </source>
</reference>
<feature type="compositionally biased region" description="Basic residues" evidence="1">
    <location>
        <begin position="284"/>
        <end position="293"/>
    </location>
</feature>
<dbReference type="InterPro" id="IPR008780">
    <property type="entry name" value="Plasmodium_Vir"/>
</dbReference>
<dbReference type="OrthoDB" id="383226at2759"/>
<sequence length="350" mass="39536">MPEPAKVQFPQSFPSNNTFYTGFDKEWGTYNEDDGGFGDLKKNLGAVLGTYTGVSDKTDKAMKAYCYASTLKESGAYDNIPCHFLYYWLGSILPRSAMYDGQFKSHINTICTYINEAHEGKRCKLILSENFDRNIFTHRKTIFDYSFDYNAIEGDLLAGTAHCGPQWKEYRQKVIESCGLVRPRCGKRESSGTTDPYCTEFKRNYQVYCDIAERLNEECTRQDTEKLTFEPESHPSTITEQDLRFATITTALSSIFGTLATISAPYLLYKYKPWSSWFGNHSGGRSRKKRTTGHHFDASTEDNLSEYTTDNSTTVRSAAYTTPSTRGGGGTSARRTNNTQSRGMVGYQNV</sequence>
<dbReference type="Pfam" id="PF05795">
    <property type="entry name" value="Plasmodium_Vir"/>
    <property type="match status" value="1"/>
</dbReference>
<evidence type="ECO:0000313" key="3">
    <source>
        <dbReference type="Proteomes" id="UP000092716"/>
    </source>
</evidence>
<dbReference type="VEuPathDB" id="PlasmoDB:PCOAH_00028800"/>
<keyword evidence="3" id="KW-1185">Reference proteome</keyword>
<evidence type="ECO:0000256" key="1">
    <source>
        <dbReference type="SAM" id="MobiDB-lite"/>
    </source>
</evidence>
<name>A0A1B1E0F8_9APIC</name>
<organism evidence="2 3">
    <name type="scientific">Plasmodium coatneyi</name>
    <dbReference type="NCBI Taxonomy" id="208452"/>
    <lineage>
        <taxon>Eukaryota</taxon>
        <taxon>Sar</taxon>
        <taxon>Alveolata</taxon>
        <taxon>Apicomplexa</taxon>
        <taxon>Aconoidasida</taxon>
        <taxon>Haemosporida</taxon>
        <taxon>Plasmodiidae</taxon>
        <taxon>Plasmodium</taxon>
    </lineage>
</organism>
<proteinExistence type="predicted"/>
<feature type="compositionally biased region" description="Polar residues" evidence="1">
    <location>
        <begin position="305"/>
        <end position="320"/>
    </location>
</feature>
<dbReference type="GeneID" id="30909611"/>
<dbReference type="KEGG" id="pcot:PCOAH_00028800"/>
<dbReference type="RefSeq" id="XP_019915211.1">
    <property type="nucleotide sequence ID" value="XM_020059683.1"/>
</dbReference>
<gene>
    <name evidence="2" type="ORF">PCOAH_00028800</name>
</gene>
<dbReference type="AlphaFoldDB" id="A0A1B1E0F8"/>
<dbReference type="EMBL" id="CP016248">
    <property type="protein sequence ID" value="ANQ08516.1"/>
    <property type="molecule type" value="Genomic_DNA"/>
</dbReference>